<dbReference type="SUPFAM" id="SSF56784">
    <property type="entry name" value="HAD-like"/>
    <property type="match status" value="1"/>
</dbReference>
<gene>
    <name evidence="1" type="ORF">GCWU000182_000154</name>
</gene>
<dbReference type="GO" id="GO:0000287">
    <property type="term" value="F:magnesium ion binding"/>
    <property type="evidence" value="ECO:0007669"/>
    <property type="project" value="TreeGrafter"/>
</dbReference>
<dbReference type="SFLD" id="SFLDS00003">
    <property type="entry name" value="Haloacid_Dehalogenase"/>
    <property type="match status" value="1"/>
</dbReference>
<dbReference type="PANTHER" id="PTHR10000:SF8">
    <property type="entry name" value="HAD SUPERFAMILY HYDROLASE-LIKE, TYPE 3"/>
    <property type="match status" value="1"/>
</dbReference>
<reference evidence="1" key="1">
    <citation type="submission" date="2013-06" db="EMBL/GenBank/DDBJ databases">
        <authorList>
            <person name="Weinstock G."/>
            <person name="Sodergren E."/>
            <person name="Clifton S."/>
            <person name="Fulton L."/>
            <person name="Fulton B."/>
            <person name="Courtney L."/>
            <person name="Fronick C."/>
            <person name="Harrison M."/>
            <person name="Strong C."/>
            <person name="Farmer C."/>
            <person name="Delahaunty K."/>
            <person name="Markovic C."/>
            <person name="Hall O."/>
            <person name="Minx P."/>
            <person name="Tomlinson C."/>
            <person name="Mitreva M."/>
            <person name="Nelson J."/>
            <person name="Hou S."/>
            <person name="Wollam A."/>
            <person name="Pepin K.H."/>
            <person name="Johnson M."/>
            <person name="Bhonagiri V."/>
            <person name="Nash W.E."/>
            <person name="Warren W."/>
            <person name="Chinwalla A."/>
            <person name="Mardis E.R."/>
            <person name="Wilson R.K."/>
        </authorList>
    </citation>
    <scope>NUCLEOTIDE SEQUENCE [LARGE SCALE GENOMIC DNA]</scope>
    <source>
        <strain evidence="1">ATCC 49176</strain>
    </source>
</reference>
<dbReference type="InterPro" id="IPR023214">
    <property type="entry name" value="HAD_sf"/>
</dbReference>
<evidence type="ECO:0000313" key="1">
    <source>
        <dbReference type="EMBL" id="ESK66467.1"/>
    </source>
</evidence>
<dbReference type="NCBIfam" id="TIGR00099">
    <property type="entry name" value="Cof-subfamily"/>
    <property type="match status" value="1"/>
</dbReference>
<dbReference type="STRING" id="592010.GCWU000182_000154"/>
<sequence length="274" mass="29950">MTDYQMLVLDIDDTLMTSENTISDATYQALMKAQEQGKKVVLASGRPTPSMIETAKQLKLDHFDSYIISFNGAAITSMADGQELFSQRLEAEAQDDIVRYIQAKGLTVLTYMDDYVVMDKANDYSHIESQLTGIPDRYDPEAIANLSQLAKARMKFIGVGDPDLVAAADAELEGRFGELTYATTSKPYFLEFVHHQVSKGQAIKVLCQHLGLTLDQVIACGDGNNDLTMIETAGLGVAMANATPLLKEAADHITLSNDQDGLVPIIRDFMGVSL</sequence>
<comment type="caution">
    <text evidence="1">The sequence shown here is derived from an EMBL/GenBank/DDBJ whole genome shotgun (WGS) entry which is preliminary data.</text>
</comment>
<dbReference type="HOGENOM" id="CLU_044146_0_1_9"/>
<dbReference type="Gene3D" id="3.30.1240.10">
    <property type="match status" value="1"/>
</dbReference>
<dbReference type="Proteomes" id="UP000019050">
    <property type="component" value="Unassembled WGS sequence"/>
</dbReference>
<dbReference type="GO" id="GO:0016791">
    <property type="term" value="F:phosphatase activity"/>
    <property type="evidence" value="ECO:0007669"/>
    <property type="project" value="TreeGrafter"/>
</dbReference>
<dbReference type="EMBL" id="ACIN03000001">
    <property type="protein sequence ID" value="ESK66467.1"/>
    <property type="molecule type" value="Genomic_DNA"/>
</dbReference>
<dbReference type="GeneID" id="84816320"/>
<accession>W1Q5G8</accession>
<dbReference type="InterPro" id="IPR000150">
    <property type="entry name" value="Cof"/>
</dbReference>
<dbReference type="NCBIfam" id="TIGR01484">
    <property type="entry name" value="HAD-SF-IIB"/>
    <property type="match status" value="1"/>
</dbReference>
<dbReference type="PANTHER" id="PTHR10000">
    <property type="entry name" value="PHOSPHOSERINE PHOSPHATASE"/>
    <property type="match status" value="1"/>
</dbReference>
<proteinExistence type="predicted"/>
<keyword evidence="2" id="KW-1185">Reference proteome</keyword>
<dbReference type="Pfam" id="PF08282">
    <property type="entry name" value="Hydrolase_3"/>
    <property type="match status" value="1"/>
</dbReference>
<dbReference type="InterPro" id="IPR006379">
    <property type="entry name" value="HAD-SF_hydro_IIB"/>
</dbReference>
<dbReference type="SFLD" id="SFLDG01140">
    <property type="entry name" value="C2.B:_Phosphomannomutase_and_P"/>
    <property type="match status" value="1"/>
</dbReference>
<dbReference type="GO" id="GO:0005829">
    <property type="term" value="C:cytosol"/>
    <property type="evidence" value="ECO:0007669"/>
    <property type="project" value="TreeGrafter"/>
</dbReference>
<evidence type="ECO:0000313" key="2">
    <source>
        <dbReference type="Proteomes" id="UP000019050"/>
    </source>
</evidence>
<dbReference type="AlphaFoldDB" id="W1Q5G8"/>
<dbReference type="CDD" id="cd07516">
    <property type="entry name" value="HAD_Pase"/>
    <property type="match status" value="1"/>
</dbReference>
<dbReference type="eggNOG" id="COG0561">
    <property type="taxonomic scope" value="Bacteria"/>
</dbReference>
<dbReference type="PROSITE" id="PS01229">
    <property type="entry name" value="COF_2"/>
    <property type="match status" value="1"/>
</dbReference>
<dbReference type="Gene3D" id="3.40.50.1000">
    <property type="entry name" value="HAD superfamily/HAD-like"/>
    <property type="match status" value="1"/>
</dbReference>
<dbReference type="RefSeq" id="WP_023390815.1">
    <property type="nucleotide sequence ID" value="NZ_KI535340.1"/>
</dbReference>
<protein>
    <submittedName>
        <fullName evidence="1">Cof-like hydrolase</fullName>
    </submittedName>
</protein>
<organism evidence="1 2">
    <name type="scientific">Abiotrophia defectiva ATCC 49176</name>
    <dbReference type="NCBI Taxonomy" id="592010"/>
    <lineage>
        <taxon>Bacteria</taxon>
        <taxon>Bacillati</taxon>
        <taxon>Bacillota</taxon>
        <taxon>Bacilli</taxon>
        <taxon>Lactobacillales</taxon>
        <taxon>Aerococcaceae</taxon>
        <taxon>Abiotrophia</taxon>
    </lineage>
</organism>
<dbReference type="OrthoDB" id="9790031at2"/>
<name>W1Q5G8_ABIDE</name>
<dbReference type="InterPro" id="IPR036412">
    <property type="entry name" value="HAD-like_sf"/>
</dbReference>